<accession>A0A1Y5INE0</accession>
<reference evidence="1" key="1">
    <citation type="submission" date="2017-04" db="EMBL/GenBank/DDBJ databases">
        <title>Population genomics of picophytoplankton unveils novel chromosome hypervariability.</title>
        <authorList>
            <consortium name="DOE Joint Genome Institute"/>
            <person name="Blanc-Mathieu R."/>
            <person name="Krasovec M."/>
            <person name="Hebrard M."/>
            <person name="Yau S."/>
            <person name="Desgranges E."/>
            <person name="Martin J."/>
            <person name="Schackwitz W."/>
            <person name="Kuo A."/>
            <person name="Salin G."/>
            <person name="Donnadieu C."/>
            <person name="Desdevises Y."/>
            <person name="Sanchez-Ferandin S."/>
            <person name="Moreau H."/>
            <person name="Rivals E."/>
            <person name="Grigoriev I.V."/>
            <person name="Grimsley N."/>
            <person name="Eyre-Walker A."/>
            <person name="Piganeau G."/>
        </authorList>
    </citation>
    <scope>NUCLEOTIDE SEQUENCE [LARGE SCALE GENOMIC DNA]</scope>
    <source>
        <strain evidence="1">RCC 1115</strain>
    </source>
</reference>
<dbReference type="Proteomes" id="UP000195557">
    <property type="component" value="Unassembled WGS sequence"/>
</dbReference>
<sequence length="468" mass="49789">MSTDDDDPELAFDRRELGDWSDVLNDVVRTDAVRAIHEDVKSTISLARTVLPRESAGASLAVDALANALRASGRATRATCIDLRPMNPGPGCALVDGLPSGTEVIVTSERAFDGADVVVVVCGHDAGDARDVAQRAVKDVGGENVFILIEGEGEGGDEIHGSIRGVGVADVSSVETCRLIGSDAAQSTIEEVAALAWAEASMEERKWVQKLAKRLQDIVRKRCEEILEQYQPLRDIVTFWDAVVGESAEFDSSGGKARADAMLGKIISGTVAGVPSAFAPVSVLSARELAEYHREYNPDLEVSKLKSMIYADSTKSFAAGTILSLGGPLAAPLTSLPALVMYFTIRMRLCFAMVIMGEPNDQLADLRPSLLVPAVSSYLTVRAATTAMTNALPESIAAAEQIAREAELELEEASETPPESWDETAKKGLVAATESTKRAAVAVGEATTNAFTELNRSLSRMFSSKGEN</sequence>
<dbReference type="AlphaFoldDB" id="A0A1Y5INE0"/>
<gene>
    <name evidence="1" type="ORF">BE221DRAFT_68681</name>
</gene>
<dbReference type="EMBL" id="KZ155774">
    <property type="protein sequence ID" value="OUS48602.1"/>
    <property type="molecule type" value="Genomic_DNA"/>
</dbReference>
<proteinExistence type="predicted"/>
<name>A0A1Y5INE0_OSTTA</name>
<protein>
    <submittedName>
        <fullName evidence="1">Uncharacterized protein</fullName>
    </submittedName>
</protein>
<organism evidence="1">
    <name type="scientific">Ostreococcus tauri</name>
    <name type="common">Marine green alga</name>
    <dbReference type="NCBI Taxonomy" id="70448"/>
    <lineage>
        <taxon>Eukaryota</taxon>
        <taxon>Viridiplantae</taxon>
        <taxon>Chlorophyta</taxon>
        <taxon>Mamiellophyceae</taxon>
        <taxon>Mamiellales</taxon>
        <taxon>Bathycoccaceae</taxon>
        <taxon>Ostreococcus</taxon>
    </lineage>
</organism>
<evidence type="ECO:0000313" key="1">
    <source>
        <dbReference type="EMBL" id="OUS48602.1"/>
    </source>
</evidence>